<sequence length="183" mass="19862">MVTPAAPQRYHRFSIAMHWLMVLLLIATATTMELRGMYPKGTPARELIKSAHYALGLAVFVLVWVRLMASLSSTTPAIEPAPPAWQSLLGHGAHAGLYVLMIGLPVLGWLALSFKGAPVYFPGGIPVPLLTSTNSNTAHWFKEVHEIGAVVGYGLVALHAAAALVHHYVLRDNTLLRMLPGKR</sequence>
<accession>A0A1H9F188</accession>
<evidence type="ECO:0000256" key="4">
    <source>
        <dbReference type="ARBA" id="ARBA00022475"/>
    </source>
</evidence>
<dbReference type="EMBL" id="FOGD01000001">
    <property type="protein sequence ID" value="SEQ31722.1"/>
    <property type="molecule type" value="Genomic_DNA"/>
</dbReference>
<evidence type="ECO:0000256" key="7">
    <source>
        <dbReference type="ARBA" id="ARBA00022723"/>
    </source>
</evidence>
<keyword evidence="16" id="KW-1185">Reference proteome</keyword>
<feature type="transmembrane region" description="Helical" evidence="13">
    <location>
        <begin position="53"/>
        <end position="72"/>
    </location>
</feature>
<organism evidence="15 16">
    <name type="scientific">Giesbergeria anulus</name>
    <dbReference type="NCBI Taxonomy" id="180197"/>
    <lineage>
        <taxon>Bacteria</taxon>
        <taxon>Pseudomonadati</taxon>
        <taxon>Pseudomonadota</taxon>
        <taxon>Betaproteobacteria</taxon>
        <taxon>Burkholderiales</taxon>
        <taxon>Comamonadaceae</taxon>
        <taxon>Giesbergeria</taxon>
    </lineage>
</organism>
<dbReference type="InterPro" id="IPR011577">
    <property type="entry name" value="Cyt_b561_bac/Ni-Hgenase"/>
</dbReference>
<dbReference type="GO" id="GO:0046872">
    <property type="term" value="F:metal ion binding"/>
    <property type="evidence" value="ECO:0007669"/>
    <property type="project" value="UniProtKB-KW"/>
</dbReference>
<gene>
    <name evidence="15" type="ORF">SAMN02982919_00429</name>
</gene>
<dbReference type="Proteomes" id="UP000199766">
    <property type="component" value="Unassembled WGS sequence"/>
</dbReference>
<dbReference type="SUPFAM" id="SSF81342">
    <property type="entry name" value="Transmembrane di-heme cytochromes"/>
    <property type="match status" value="1"/>
</dbReference>
<feature type="domain" description="Cytochrome b561 bacterial/Ni-hydrogenase" evidence="14">
    <location>
        <begin position="9"/>
        <end position="181"/>
    </location>
</feature>
<evidence type="ECO:0000256" key="8">
    <source>
        <dbReference type="ARBA" id="ARBA00022982"/>
    </source>
</evidence>
<evidence type="ECO:0000256" key="13">
    <source>
        <dbReference type="SAM" id="Phobius"/>
    </source>
</evidence>
<dbReference type="GO" id="GO:0009055">
    <property type="term" value="F:electron transfer activity"/>
    <property type="evidence" value="ECO:0007669"/>
    <property type="project" value="InterPro"/>
</dbReference>
<evidence type="ECO:0000256" key="9">
    <source>
        <dbReference type="ARBA" id="ARBA00022989"/>
    </source>
</evidence>
<keyword evidence="11 13" id="KW-0472">Membrane</keyword>
<evidence type="ECO:0000313" key="16">
    <source>
        <dbReference type="Proteomes" id="UP000199766"/>
    </source>
</evidence>
<evidence type="ECO:0000256" key="12">
    <source>
        <dbReference type="ARBA" id="ARBA00037975"/>
    </source>
</evidence>
<dbReference type="InterPro" id="IPR016174">
    <property type="entry name" value="Di-haem_cyt_TM"/>
</dbReference>
<name>A0A1H9F188_9BURK</name>
<evidence type="ECO:0000313" key="15">
    <source>
        <dbReference type="EMBL" id="SEQ31722.1"/>
    </source>
</evidence>
<protein>
    <submittedName>
        <fullName evidence="15">Cytochrome b561</fullName>
    </submittedName>
</protein>
<dbReference type="GO" id="GO:0022904">
    <property type="term" value="P:respiratory electron transport chain"/>
    <property type="evidence" value="ECO:0007669"/>
    <property type="project" value="InterPro"/>
</dbReference>
<keyword evidence="7" id="KW-0479">Metal-binding</keyword>
<evidence type="ECO:0000256" key="2">
    <source>
        <dbReference type="ARBA" id="ARBA00004651"/>
    </source>
</evidence>
<evidence type="ECO:0000256" key="10">
    <source>
        <dbReference type="ARBA" id="ARBA00023004"/>
    </source>
</evidence>
<keyword evidence="3" id="KW-0813">Transport</keyword>
<reference evidence="15 16" key="1">
    <citation type="submission" date="2016-10" db="EMBL/GenBank/DDBJ databases">
        <authorList>
            <person name="de Groot N.N."/>
        </authorList>
    </citation>
    <scope>NUCLEOTIDE SEQUENCE [LARGE SCALE GENOMIC DNA]</scope>
    <source>
        <strain evidence="15 16">ATCC 35958</strain>
    </source>
</reference>
<dbReference type="GO" id="GO:0020037">
    <property type="term" value="F:heme binding"/>
    <property type="evidence" value="ECO:0007669"/>
    <property type="project" value="TreeGrafter"/>
</dbReference>
<dbReference type="OrthoDB" id="8536275at2"/>
<feature type="transmembrane region" description="Helical" evidence="13">
    <location>
        <begin position="92"/>
        <end position="112"/>
    </location>
</feature>
<feature type="transmembrane region" description="Helical" evidence="13">
    <location>
        <begin position="12"/>
        <end position="32"/>
    </location>
</feature>
<keyword evidence="4" id="KW-1003">Cell membrane</keyword>
<feature type="transmembrane region" description="Helical" evidence="13">
    <location>
        <begin position="147"/>
        <end position="170"/>
    </location>
</feature>
<evidence type="ECO:0000256" key="3">
    <source>
        <dbReference type="ARBA" id="ARBA00022448"/>
    </source>
</evidence>
<evidence type="ECO:0000256" key="6">
    <source>
        <dbReference type="ARBA" id="ARBA00022692"/>
    </source>
</evidence>
<dbReference type="InterPro" id="IPR052168">
    <property type="entry name" value="Cytochrome_b561_oxidase"/>
</dbReference>
<comment type="subcellular location">
    <subcellularLocation>
        <location evidence="2">Cell membrane</location>
        <topology evidence="2">Multi-pass membrane protein</topology>
    </subcellularLocation>
</comment>
<keyword evidence="8" id="KW-0249">Electron transport</keyword>
<evidence type="ECO:0000259" key="14">
    <source>
        <dbReference type="Pfam" id="PF01292"/>
    </source>
</evidence>
<evidence type="ECO:0000256" key="11">
    <source>
        <dbReference type="ARBA" id="ARBA00023136"/>
    </source>
</evidence>
<dbReference type="RefSeq" id="WP_091452024.1">
    <property type="nucleotide sequence ID" value="NZ_FOGD01000001.1"/>
</dbReference>
<dbReference type="PANTHER" id="PTHR30529">
    <property type="entry name" value="CYTOCHROME B561"/>
    <property type="match status" value="1"/>
</dbReference>
<dbReference type="GO" id="GO:0005886">
    <property type="term" value="C:plasma membrane"/>
    <property type="evidence" value="ECO:0007669"/>
    <property type="project" value="UniProtKB-SubCell"/>
</dbReference>
<keyword evidence="5" id="KW-0349">Heme</keyword>
<proteinExistence type="inferred from homology"/>
<keyword evidence="9 13" id="KW-1133">Transmembrane helix</keyword>
<comment type="similarity">
    <text evidence="12">Belongs to the cytochrome b561 family.</text>
</comment>
<dbReference type="STRING" id="180197.SAMN02982919_00429"/>
<dbReference type="PANTHER" id="PTHR30529:SF3">
    <property type="entry name" value="CYTOCHROME B561 HOMOLOG 1"/>
    <property type="match status" value="1"/>
</dbReference>
<evidence type="ECO:0000256" key="5">
    <source>
        <dbReference type="ARBA" id="ARBA00022617"/>
    </source>
</evidence>
<comment type="cofactor">
    <cofactor evidence="1">
        <name>heme b</name>
        <dbReference type="ChEBI" id="CHEBI:60344"/>
    </cofactor>
</comment>
<keyword evidence="10" id="KW-0408">Iron</keyword>
<dbReference type="Pfam" id="PF01292">
    <property type="entry name" value="Ni_hydr_CYTB"/>
    <property type="match status" value="1"/>
</dbReference>
<keyword evidence="6 13" id="KW-0812">Transmembrane</keyword>
<dbReference type="AlphaFoldDB" id="A0A1H9F188"/>
<evidence type="ECO:0000256" key="1">
    <source>
        <dbReference type="ARBA" id="ARBA00001970"/>
    </source>
</evidence>